<comment type="similarity">
    <text evidence="1">Belongs to the GTP cyclohydrolase I type 2/NIF3 family.</text>
</comment>
<feature type="binding site" evidence="3">
    <location>
        <position position="69"/>
    </location>
    <ligand>
        <name>a divalent metal cation</name>
        <dbReference type="ChEBI" id="CHEBI:60240"/>
        <label>1</label>
    </ligand>
</feature>
<dbReference type="Gene3D" id="3.40.1390.30">
    <property type="entry name" value="NIF3 (NGG1p interacting factor 3)-like"/>
    <property type="match status" value="2"/>
</dbReference>
<dbReference type="InterPro" id="IPR002678">
    <property type="entry name" value="DUF34/NIF3"/>
</dbReference>
<feature type="binding site" evidence="3">
    <location>
        <position position="228"/>
    </location>
    <ligand>
        <name>a divalent metal cation</name>
        <dbReference type="ChEBI" id="CHEBI:60240"/>
        <label>1</label>
    </ligand>
</feature>
<accession>A0A1G1W017</accession>
<keyword evidence="2 3" id="KW-0479">Metal-binding</keyword>
<name>A0A1G1W017_9BACT</name>
<evidence type="ECO:0000313" key="4">
    <source>
        <dbReference type="EMBL" id="OGY20757.1"/>
    </source>
</evidence>
<evidence type="ECO:0000313" key="5">
    <source>
        <dbReference type="Proteomes" id="UP000176723"/>
    </source>
</evidence>
<dbReference type="NCBIfam" id="TIGR00486">
    <property type="entry name" value="YbgI_SA1388"/>
    <property type="match status" value="1"/>
</dbReference>
<protein>
    <submittedName>
        <fullName evidence="4">Nif3-like dinuclear metal center hexameric protein</fullName>
    </submittedName>
</protein>
<dbReference type="GO" id="GO:0046872">
    <property type="term" value="F:metal ion binding"/>
    <property type="evidence" value="ECO:0007669"/>
    <property type="project" value="UniProtKB-KW"/>
</dbReference>
<reference evidence="4 5" key="1">
    <citation type="journal article" date="2016" name="Nat. Commun.">
        <title>Thousands of microbial genomes shed light on interconnected biogeochemical processes in an aquifer system.</title>
        <authorList>
            <person name="Anantharaman K."/>
            <person name="Brown C.T."/>
            <person name="Hug L.A."/>
            <person name="Sharon I."/>
            <person name="Castelle C.J."/>
            <person name="Probst A.J."/>
            <person name="Thomas B.C."/>
            <person name="Singh A."/>
            <person name="Wilkins M.J."/>
            <person name="Karaoz U."/>
            <person name="Brodie E.L."/>
            <person name="Williams K.H."/>
            <person name="Hubbard S.S."/>
            <person name="Banfield J.F."/>
        </authorList>
    </citation>
    <scope>NUCLEOTIDE SEQUENCE [LARGE SCALE GENOMIC DNA]</scope>
</reference>
<dbReference type="STRING" id="1797593.A3A65_01105"/>
<dbReference type="PANTHER" id="PTHR13799:SF14">
    <property type="entry name" value="GTP CYCLOHYDROLASE 1 TYPE 2 HOMOLOG"/>
    <property type="match status" value="1"/>
</dbReference>
<dbReference type="SUPFAM" id="SSF102705">
    <property type="entry name" value="NIF3 (NGG1p interacting factor 3)-like"/>
    <property type="match status" value="1"/>
</dbReference>
<dbReference type="Pfam" id="PF01784">
    <property type="entry name" value="DUF34_NIF3"/>
    <property type="match status" value="1"/>
</dbReference>
<dbReference type="PANTHER" id="PTHR13799">
    <property type="entry name" value="NGG1 INTERACTING FACTOR 3"/>
    <property type="match status" value="1"/>
</dbReference>
<feature type="binding site" evidence="3">
    <location>
        <position position="107"/>
    </location>
    <ligand>
        <name>a divalent metal cation</name>
        <dbReference type="ChEBI" id="CHEBI:60240"/>
        <label>1</label>
    </ligand>
</feature>
<gene>
    <name evidence="4" type="ORF">A3A65_01105</name>
</gene>
<organism evidence="4 5">
    <name type="scientific">Candidatus Chisholmbacteria bacterium RIFCSPLOWO2_01_FULL_49_14</name>
    <dbReference type="NCBI Taxonomy" id="1797593"/>
    <lineage>
        <taxon>Bacteria</taxon>
        <taxon>Candidatus Chisholmiibacteriota</taxon>
    </lineage>
</organism>
<dbReference type="EMBL" id="MHCL01000023">
    <property type="protein sequence ID" value="OGY20757.1"/>
    <property type="molecule type" value="Genomic_DNA"/>
</dbReference>
<dbReference type="Proteomes" id="UP000176723">
    <property type="component" value="Unassembled WGS sequence"/>
</dbReference>
<feature type="binding site" evidence="3">
    <location>
        <position position="224"/>
    </location>
    <ligand>
        <name>a divalent metal cation</name>
        <dbReference type="ChEBI" id="CHEBI:60240"/>
        <label>1</label>
    </ligand>
</feature>
<evidence type="ECO:0000256" key="2">
    <source>
        <dbReference type="ARBA" id="ARBA00022723"/>
    </source>
</evidence>
<evidence type="ECO:0000256" key="3">
    <source>
        <dbReference type="PIRSR" id="PIRSR602678-1"/>
    </source>
</evidence>
<sequence>MIKRDQLIRFINETIGKEVLEFAHYRDEMANGVQILGGEDVDRVTLGVSLNEDFLKEAVNNGSNFCIFHHGFDVRTYKSRIPTYAQKRLKLIFQKNLTIMGLHFALDVHPEIGNNAVIIRDLGAQRRDPFFEDVGYTADFATAQDVHSLSRRCSELFEHDIFAVFSGPRQVKTIAVVSGAGKPYPEHIAEMEEKGVELFISGETTESVPNKMKESGINYFVCGHYATEVFGVQELGKRIKSHFKENLEVEFLDIPNPI</sequence>
<proteinExistence type="inferred from homology"/>
<comment type="caution">
    <text evidence="4">The sequence shown here is derived from an EMBL/GenBank/DDBJ whole genome shotgun (WGS) entry which is preliminary data.</text>
</comment>
<dbReference type="InterPro" id="IPR036069">
    <property type="entry name" value="DUF34/NIF3_sf"/>
</dbReference>
<dbReference type="GO" id="GO:0005737">
    <property type="term" value="C:cytoplasm"/>
    <property type="evidence" value="ECO:0007669"/>
    <property type="project" value="TreeGrafter"/>
</dbReference>
<evidence type="ECO:0000256" key="1">
    <source>
        <dbReference type="ARBA" id="ARBA00006964"/>
    </source>
</evidence>
<dbReference type="AlphaFoldDB" id="A0A1G1W017"/>
<feature type="binding site" evidence="3">
    <location>
        <position position="70"/>
    </location>
    <ligand>
        <name>a divalent metal cation</name>
        <dbReference type="ChEBI" id="CHEBI:60240"/>
        <label>1</label>
    </ligand>
</feature>